<dbReference type="GO" id="GO:0006355">
    <property type="term" value="P:regulation of DNA-templated transcription"/>
    <property type="evidence" value="ECO:0007669"/>
    <property type="project" value="InterPro"/>
</dbReference>
<dbReference type="PANTHER" id="PTHR38781:SF1">
    <property type="entry name" value="ANTITOXIN DINJ-RELATED"/>
    <property type="match status" value="1"/>
</dbReference>
<dbReference type="AlphaFoldDB" id="A0A450V4R7"/>
<name>A0A450V4R7_9GAMM</name>
<dbReference type="GO" id="GO:0044010">
    <property type="term" value="P:single-species biofilm formation"/>
    <property type="evidence" value="ECO:0007669"/>
    <property type="project" value="InterPro"/>
</dbReference>
<dbReference type="GO" id="GO:0015643">
    <property type="term" value="F:toxic substance binding"/>
    <property type="evidence" value="ECO:0007669"/>
    <property type="project" value="InterPro"/>
</dbReference>
<proteinExistence type="inferred from homology"/>
<organism evidence="3">
    <name type="scientific">Candidatus Kentrum eta</name>
    <dbReference type="NCBI Taxonomy" id="2126337"/>
    <lineage>
        <taxon>Bacteria</taxon>
        <taxon>Pseudomonadati</taxon>
        <taxon>Pseudomonadota</taxon>
        <taxon>Gammaproteobacteria</taxon>
        <taxon>Candidatus Kentrum</taxon>
    </lineage>
</organism>
<dbReference type="NCBIfam" id="TIGR02384">
    <property type="entry name" value="RelB_DinJ"/>
    <property type="match status" value="1"/>
</dbReference>
<dbReference type="Pfam" id="PF04221">
    <property type="entry name" value="RelB"/>
    <property type="match status" value="1"/>
</dbReference>
<gene>
    <name evidence="3" type="ORF">BECKH772A_GA0070896_101715</name>
    <name evidence="4" type="ORF">BECKH772B_GA0070898_101705</name>
    <name evidence="5" type="ORF">BECKH772C_GA0070978_101715</name>
</gene>
<dbReference type="EMBL" id="CAADFI010000170">
    <property type="protein sequence ID" value="VFJ99838.1"/>
    <property type="molecule type" value="Genomic_DNA"/>
</dbReference>
<dbReference type="EMBL" id="CAADFG010000171">
    <property type="protein sequence ID" value="VFJ99759.1"/>
    <property type="molecule type" value="Genomic_DNA"/>
</dbReference>
<sequence length="86" mass="9698">MDTNTVVHTRVDAETKTQAMEVLAGMGLSLSDAIRLFLGRVASEKAFPFSVEEPNRLTRETLRKSARNEEVYRPPNADEMFRDLGI</sequence>
<evidence type="ECO:0000313" key="4">
    <source>
        <dbReference type="EMBL" id="VFJ99838.1"/>
    </source>
</evidence>
<evidence type="ECO:0000256" key="2">
    <source>
        <dbReference type="ARBA" id="ARBA00022649"/>
    </source>
</evidence>
<dbReference type="PANTHER" id="PTHR38781">
    <property type="entry name" value="ANTITOXIN DINJ-RELATED"/>
    <property type="match status" value="1"/>
</dbReference>
<keyword evidence="2" id="KW-1277">Toxin-antitoxin system</keyword>
<dbReference type="EMBL" id="CAADFJ010000171">
    <property type="protein sequence ID" value="VFK04278.1"/>
    <property type="molecule type" value="Genomic_DNA"/>
</dbReference>
<dbReference type="InterPro" id="IPR013321">
    <property type="entry name" value="Arc_rbn_hlx_hlx"/>
</dbReference>
<dbReference type="InterPro" id="IPR007337">
    <property type="entry name" value="RelB/DinJ"/>
</dbReference>
<dbReference type="GO" id="GO:0000987">
    <property type="term" value="F:cis-regulatory region sequence-specific DNA binding"/>
    <property type="evidence" value="ECO:0007669"/>
    <property type="project" value="InterPro"/>
</dbReference>
<evidence type="ECO:0000256" key="1">
    <source>
        <dbReference type="ARBA" id="ARBA00010562"/>
    </source>
</evidence>
<dbReference type="GO" id="GO:0006351">
    <property type="term" value="P:DNA-templated transcription"/>
    <property type="evidence" value="ECO:0007669"/>
    <property type="project" value="TreeGrafter"/>
</dbReference>
<evidence type="ECO:0000313" key="5">
    <source>
        <dbReference type="EMBL" id="VFK04278.1"/>
    </source>
</evidence>
<dbReference type="Gene3D" id="1.10.1220.10">
    <property type="entry name" value="Met repressor-like"/>
    <property type="match status" value="1"/>
</dbReference>
<comment type="similarity">
    <text evidence="1">Belongs to the RelB/DinJ antitoxin family.</text>
</comment>
<accession>A0A450V4R7</accession>
<protein>
    <submittedName>
        <fullName evidence="3">DNA-damage-inducible protein J</fullName>
    </submittedName>
</protein>
<dbReference type="InterPro" id="IPR026262">
    <property type="entry name" value="DinJ"/>
</dbReference>
<dbReference type="PIRSF" id="PIRSF003108">
    <property type="entry name" value="DinJ"/>
    <property type="match status" value="1"/>
</dbReference>
<evidence type="ECO:0000313" key="3">
    <source>
        <dbReference type="EMBL" id="VFJ99759.1"/>
    </source>
</evidence>
<reference evidence="3" key="1">
    <citation type="submission" date="2019-02" db="EMBL/GenBank/DDBJ databases">
        <authorList>
            <person name="Gruber-Vodicka R. H."/>
            <person name="Seah K. B. B."/>
        </authorList>
    </citation>
    <scope>NUCLEOTIDE SEQUENCE</scope>
    <source>
        <strain evidence="5">BECK_SA2B12</strain>
        <strain evidence="3">BECK_SA2B15</strain>
        <strain evidence="4">BECK_SA2B20</strain>
    </source>
</reference>